<name>A0A6S6U2M2_9BACT</name>
<sequence>MNQRILQNGQRMQTKKLYSVMGKRNGQIKNYRIIKELDRQ</sequence>
<accession>A0A6S6U2M2</accession>
<reference evidence="1" key="1">
    <citation type="submission" date="2020-01" db="EMBL/GenBank/DDBJ databases">
        <authorList>
            <person name="Meier V. D."/>
            <person name="Meier V D."/>
        </authorList>
    </citation>
    <scope>NUCLEOTIDE SEQUENCE</scope>
    <source>
        <strain evidence="1">HLG_WM_MAG_05</strain>
    </source>
</reference>
<organism evidence="1">
    <name type="scientific">uncultured Sulfurovum sp</name>
    <dbReference type="NCBI Taxonomy" id="269237"/>
    <lineage>
        <taxon>Bacteria</taxon>
        <taxon>Pseudomonadati</taxon>
        <taxon>Campylobacterota</taxon>
        <taxon>Epsilonproteobacteria</taxon>
        <taxon>Campylobacterales</taxon>
        <taxon>Sulfurovaceae</taxon>
        <taxon>Sulfurovum</taxon>
        <taxon>environmental samples</taxon>
    </lineage>
</organism>
<protein>
    <submittedName>
        <fullName evidence="1">Uncharacterized protein</fullName>
    </submittedName>
</protein>
<dbReference type="EMBL" id="CACVAU010000090">
    <property type="protein sequence ID" value="CAA6827142.1"/>
    <property type="molecule type" value="Genomic_DNA"/>
</dbReference>
<gene>
    <name evidence="1" type="ORF">HELGO_WM8807</name>
</gene>
<proteinExistence type="predicted"/>
<evidence type="ECO:0000313" key="1">
    <source>
        <dbReference type="EMBL" id="CAA6827142.1"/>
    </source>
</evidence>
<dbReference type="AlphaFoldDB" id="A0A6S6U2M2"/>